<organism evidence="9">
    <name type="scientific">Panstrongylus lignarius</name>
    <dbReference type="NCBI Taxonomy" id="156445"/>
    <lineage>
        <taxon>Eukaryota</taxon>
        <taxon>Metazoa</taxon>
        <taxon>Ecdysozoa</taxon>
        <taxon>Arthropoda</taxon>
        <taxon>Hexapoda</taxon>
        <taxon>Insecta</taxon>
        <taxon>Pterygota</taxon>
        <taxon>Neoptera</taxon>
        <taxon>Paraneoptera</taxon>
        <taxon>Hemiptera</taxon>
        <taxon>Heteroptera</taxon>
        <taxon>Panheteroptera</taxon>
        <taxon>Cimicomorpha</taxon>
        <taxon>Reduviidae</taxon>
        <taxon>Triatominae</taxon>
        <taxon>Panstrongylus</taxon>
    </lineage>
</organism>
<dbReference type="PANTHER" id="PTHR21312">
    <property type="entry name" value="SERINE PROTEASE INHIBITOR"/>
    <property type="match status" value="1"/>
</dbReference>
<evidence type="ECO:0000256" key="6">
    <source>
        <dbReference type="ARBA" id="ARBA00023157"/>
    </source>
</evidence>
<evidence type="ECO:0000256" key="4">
    <source>
        <dbReference type="ARBA" id="ARBA00022737"/>
    </source>
</evidence>
<evidence type="ECO:0000256" key="1">
    <source>
        <dbReference type="ARBA" id="ARBA00004613"/>
    </source>
</evidence>
<evidence type="ECO:0000256" key="7">
    <source>
        <dbReference type="SAM" id="SignalP"/>
    </source>
</evidence>
<feature type="chain" id="PRO_5012330061" evidence="7">
    <location>
        <begin position="18"/>
        <end position="200"/>
    </location>
</feature>
<dbReference type="PROSITE" id="PS00282">
    <property type="entry name" value="KAZAL_1"/>
    <property type="match status" value="1"/>
</dbReference>
<feature type="signal peptide" evidence="7">
    <location>
        <begin position="1"/>
        <end position="17"/>
    </location>
</feature>
<keyword evidence="4" id="KW-0677">Repeat</keyword>
<dbReference type="InterPro" id="IPR002350">
    <property type="entry name" value="Kazal_dom"/>
</dbReference>
<dbReference type="AlphaFoldDB" id="A0A224XKS1"/>
<keyword evidence="2" id="KW-0964">Secreted</keyword>
<dbReference type="SMART" id="SM00280">
    <property type="entry name" value="KAZAL"/>
    <property type="match status" value="3"/>
</dbReference>
<dbReference type="Pfam" id="PF07648">
    <property type="entry name" value="Kazal_2"/>
    <property type="match status" value="1"/>
</dbReference>
<accession>A0A224XKS1</accession>
<dbReference type="PANTHER" id="PTHR21312:SF28">
    <property type="entry name" value="OVOINHIBITOR-RELATED"/>
    <property type="match status" value="1"/>
</dbReference>
<dbReference type="Gene3D" id="3.30.60.30">
    <property type="match status" value="3"/>
</dbReference>
<name>A0A224XKS1_9HEMI</name>
<feature type="domain" description="Kazal-like" evidence="8">
    <location>
        <begin position="18"/>
        <end position="68"/>
    </location>
</feature>
<dbReference type="GO" id="GO:0004867">
    <property type="term" value="F:serine-type endopeptidase inhibitor activity"/>
    <property type="evidence" value="ECO:0007669"/>
    <property type="project" value="UniProtKB-KW"/>
</dbReference>
<sequence>MSYLLLFGLAAFSAVSALGKDFRCVCPMIWRPVCGNDGHTYPTECMLMCAKRALNPDLELAHQGACKDSIVQAAQEKEVAGLKGPAGLAQEFTEFIKNPCFCPKIWQPVCGTDGRTYANKCTFNCAKLRGNPDLKIAYREQCACPADEIPKTKREYSCACNKMYLPVCGTDGITYNNPCLLYCVAFTEKPDLNIAKYGRC</sequence>
<evidence type="ECO:0000259" key="8">
    <source>
        <dbReference type="PROSITE" id="PS51465"/>
    </source>
</evidence>
<feature type="domain" description="Kazal-like" evidence="8">
    <location>
        <begin position="155"/>
        <end position="200"/>
    </location>
</feature>
<feature type="domain" description="Kazal-like" evidence="8">
    <location>
        <begin position="94"/>
        <end position="143"/>
    </location>
</feature>
<dbReference type="SUPFAM" id="SSF100895">
    <property type="entry name" value="Kazal-type serine protease inhibitors"/>
    <property type="match status" value="3"/>
</dbReference>
<protein>
    <submittedName>
        <fullName evidence="9">Putative kazal-type inhibitor</fullName>
    </submittedName>
</protein>
<comment type="subcellular location">
    <subcellularLocation>
        <location evidence="1">Secreted</location>
    </subcellularLocation>
</comment>
<keyword evidence="3" id="KW-0646">Protease inhibitor</keyword>
<evidence type="ECO:0000256" key="3">
    <source>
        <dbReference type="ARBA" id="ARBA00022690"/>
    </source>
</evidence>
<dbReference type="CDD" id="cd00104">
    <property type="entry name" value="KAZAL_FS"/>
    <property type="match status" value="3"/>
</dbReference>
<evidence type="ECO:0000256" key="5">
    <source>
        <dbReference type="ARBA" id="ARBA00022900"/>
    </source>
</evidence>
<dbReference type="FunFam" id="3.30.60.30:FF:000067">
    <property type="entry name" value="Thrombin inhibitor rhodniin"/>
    <property type="match status" value="3"/>
</dbReference>
<reference evidence="9" key="1">
    <citation type="journal article" date="2018" name="PLoS Negl. Trop. Dis.">
        <title>An insight into the salivary gland and fat body transcriptome of Panstrongylus lignarius (Hemiptera: Heteroptera), the main vector of Chagas disease in Peru.</title>
        <authorList>
            <person name="Nevoa J.C."/>
            <person name="Mendes M.T."/>
            <person name="da Silva M.V."/>
            <person name="Soares S.C."/>
            <person name="Oliveira C.J.F."/>
            <person name="Ribeiro J.M.C."/>
        </authorList>
    </citation>
    <scope>NUCLEOTIDE SEQUENCE</scope>
</reference>
<proteinExistence type="predicted"/>
<dbReference type="GO" id="GO:0005576">
    <property type="term" value="C:extracellular region"/>
    <property type="evidence" value="ECO:0007669"/>
    <property type="project" value="UniProtKB-SubCell"/>
</dbReference>
<keyword evidence="6" id="KW-1015">Disulfide bond</keyword>
<dbReference type="EMBL" id="GFTR01003340">
    <property type="protein sequence ID" value="JAW13086.1"/>
    <property type="molecule type" value="Transcribed_RNA"/>
</dbReference>
<dbReference type="PROSITE" id="PS51465">
    <property type="entry name" value="KAZAL_2"/>
    <property type="match status" value="3"/>
</dbReference>
<evidence type="ECO:0000256" key="2">
    <source>
        <dbReference type="ARBA" id="ARBA00022525"/>
    </source>
</evidence>
<keyword evidence="5" id="KW-0722">Serine protease inhibitor</keyword>
<dbReference type="Pfam" id="PF00050">
    <property type="entry name" value="Kazal_1"/>
    <property type="match status" value="2"/>
</dbReference>
<evidence type="ECO:0000313" key="9">
    <source>
        <dbReference type="EMBL" id="JAW13086.1"/>
    </source>
</evidence>
<dbReference type="InterPro" id="IPR036058">
    <property type="entry name" value="Kazal_dom_sf"/>
</dbReference>
<keyword evidence="7" id="KW-0732">Signal</keyword>